<comment type="caution">
    <text evidence="2">The sequence shown here is derived from an EMBL/GenBank/DDBJ whole genome shotgun (WGS) entry which is preliminary data.</text>
</comment>
<evidence type="ECO:0000313" key="2">
    <source>
        <dbReference type="EMBL" id="GAA5482641.1"/>
    </source>
</evidence>
<dbReference type="EMBL" id="BAABRI010000009">
    <property type="protein sequence ID" value="GAA5482641.1"/>
    <property type="molecule type" value="Genomic_DNA"/>
</dbReference>
<dbReference type="Proteomes" id="UP001476282">
    <property type="component" value="Unassembled WGS sequence"/>
</dbReference>
<evidence type="ECO:0000313" key="3">
    <source>
        <dbReference type="Proteomes" id="UP001476282"/>
    </source>
</evidence>
<feature type="chain" id="PRO_5045159282" description="DUF1573 domain-containing protein" evidence="1">
    <location>
        <begin position="22"/>
        <end position="238"/>
    </location>
</feature>
<evidence type="ECO:0008006" key="4">
    <source>
        <dbReference type="Google" id="ProtNLM"/>
    </source>
</evidence>
<name>A0ABP9UQK3_9BACT</name>
<protein>
    <recommendedName>
        <fullName evidence="4">DUF1573 domain-containing protein</fullName>
    </recommendedName>
</protein>
<accession>A0ABP9UQK3</accession>
<organism evidence="2 3">
    <name type="scientific">Haloferula sargassicola</name>
    <dbReference type="NCBI Taxonomy" id="490096"/>
    <lineage>
        <taxon>Bacteria</taxon>
        <taxon>Pseudomonadati</taxon>
        <taxon>Verrucomicrobiota</taxon>
        <taxon>Verrucomicrobiia</taxon>
        <taxon>Verrucomicrobiales</taxon>
        <taxon>Verrucomicrobiaceae</taxon>
        <taxon>Haloferula</taxon>
    </lineage>
</organism>
<evidence type="ECO:0000256" key="1">
    <source>
        <dbReference type="SAM" id="SignalP"/>
    </source>
</evidence>
<sequence length="238" mass="26347">MHSAGTMKTALAFLFSLVALAAAAPAKLTFENTVEKATADLNERQIIVDFPFSNKTDAPVTIERYEASCSCTSVKVKGGKMRYEPGEEGLIRTVFDLGNFVGDTTKGIQLWIEGDPVNQPSVLLQAEIHIPVLVQLEPKTLRWDVNEKPEPKTIGVRMEDDSPIHITEVTCGNESFTTKVKTLEDGKHYEISVKPNSTEKPALAIVNVQTDCKIERHATQRAFAMIRNLPQIPRKQGE</sequence>
<dbReference type="InterPro" id="IPR011467">
    <property type="entry name" value="DUF1573"/>
</dbReference>
<dbReference type="PANTHER" id="PTHR37833">
    <property type="entry name" value="LIPOPROTEIN-RELATED"/>
    <property type="match status" value="1"/>
</dbReference>
<feature type="signal peptide" evidence="1">
    <location>
        <begin position="1"/>
        <end position="21"/>
    </location>
</feature>
<dbReference type="PANTHER" id="PTHR37833:SF1">
    <property type="entry name" value="SIGNAL PEPTIDE PROTEIN"/>
    <property type="match status" value="1"/>
</dbReference>
<reference evidence="2 3" key="1">
    <citation type="submission" date="2024-02" db="EMBL/GenBank/DDBJ databases">
        <title>Haloferula sargassicola NBRC 104335.</title>
        <authorList>
            <person name="Ichikawa N."/>
            <person name="Katano-Makiyama Y."/>
            <person name="Hidaka K."/>
        </authorList>
    </citation>
    <scope>NUCLEOTIDE SEQUENCE [LARGE SCALE GENOMIC DNA]</scope>
    <source>
        <strain evidence="2 3">NBRC 104335</strain>
    </source>
</reference>
<keyword evidence="1" id="KW-0732">Signal</keyword>
<proteinExistence type="predicted"/>
<gene>
    <name evidence="2" type="ORF">Hsar01_01864</name>
</gene>
<keyword evidence="3" id="KW-1185">Reference proteome</keyword>
<dbReference type="Pfam" id="PF07610">
    <property type="entry name" value="DUF1573"/>
    <property type="match status" value="1"/>
</dbReference>